<evidence type="ECO:0000313" key="2">
    <source>
        <dbReference type="EMBL" id="GIG41205.1"/>
    </source>
</evidence>
<gene>
    <name evidence="2" type="ORF">Cph01nite_29670</name>
</gene>
<dbReference type="Pfam" id="PF03358">
    <property type="entry name" value="FMN_red"/>
    <property type="match status" value="1"/>
</dbReference>
<dbReference type="InterPro" id="IPR005025">
    <property type="entry name" value="FMN_Rdtase-like_dom"/>
</dbReference>
<keyword evidence="3" id="KW-1185">Reference proteome</keyword>
<dbReference type="Gene3D" id="3.40.50.360">
    <property type="match status" value="1"/>
</dbReference>
<organism evidence="2 3">
    <name type="scientific">Cellulomonas phragmiteti</name>
    <dbReference type="NCBI Taxonomy" id="478780"/>
    <lineage>
        <taxon>Bacteria</taxon>
        <taxon>Bacillati</taxon>
        <taxon>Actinomycetota</taxon>
        <taxon>Actinomycetes</taxon>
        <taxon>Micrococcales</taxon>
        <taxon>Cellulomonadaceae</taxon>
        <taxon>Cellulomonas</taxon>
    </lineage>
</organism>
<dbReference type="PANTHER" id="PTHR30543">
    <property type="entry name" value="CHROMATE REDUCTASE"/>
    <property type="match status" value="1"/>
</dbReference>
<sequence length="190" mass="20073">MANMKILFLVGSLRRESLNGAAAASAAEMLPGGVEPTWFGRLDQLPHFDPDVEETNLPEAAQRLRGMVEEAAGVVICCPEYAHGASGVMKMTLEWLVGGTEMAAKPTMLVNVSTSNGGGLRAQRWLEETLTVMGVDVRPERVSVAAAARKVSGGRLVDEAALADLRGALDGFLTYVGSLGVGKDAVDLLY</sequence>
<dbReference type="SUPFAM" id="SSF52218">
    <property type="entry name" value="Flavoproteins"/>
    <property type="match status" value="1"/>
</dbReference>
<feature type="domain" description="NADPH-dependent FMN reductase-like" evidence="1">
    <location>
        <begin position="4"/>
        <end position="146"/>
    </location>
</feature>
<reference evidence="2 3" key="1">
    <citation type="submission" date="2021-01" db="EMBL/GenBank/DDBJ databases">
        <title>Whole genome shotgun sequence of Cellulomonas phragmiteti NBRC 110785.</title>
        <authorList>
            <person name="Komaki H."/>
            <person name="Tamura T."/>
        </authorList>
    </citation>
    <scope>NUCLEOTIDE SEQUENCE [LARGE SCALE GENOMIC DNA]</scope>
    <source>
        <strain evidence="2 3">NBRC 110785</strain>
    </source>
</reference>
<name>A0ABQ4DPC9_9CELL</name>
<dbReference type="Proteomes" id="UP000614741">
    <property type="component" value="Unassembled WGS sequence"/>
</dbReference>
<evidence type="ECO:0000259" key="1">
    <source>
        <dbReference type="Pfam" id="PF03358"/>
    </source>
</evidence>
<proteinExistence type="predicted"/>
<protein>
    <recommendedName>
        <fullName evidence="1">NADPH-dependent FMN reductase-like domain-containing protein</fullName>
    </recommendedName>
</protein>
<dbReference type="InterPro" id="IPR029039">
    <property type="entry name" value="Flavoprotein-like_sf"/>
</dbReference>
<accession>A0ABQ4DPC9</accession>
<dbReference type="PANTHER" id="PTHR30543:SF21">
    <property type="entry name" value="NAD(P)H-DEPENDENT FMN REDUCTASE LOT6"/>
    <property type="match status" value="1"/>
</dbReference>
<dbReference type="EMBL" id="BONP01000021">
    <property type="protein sequence ID" value="GIG41205.1"/>
    <property type="molecule type" value="Genomic_DNA"/>
</dbReference>
<dbReference type="InterPro" id="IPR050712">
    <property type="entry name" value="NAD(P)H-dep_reductase"/>
</dbReference>
<evidence type="ECO:0000313" key="3">
    <source>
        <dbReference type="Proteomes" id="UP000614741"/>
    </source>
</evidence>
<comment type="caution">
    <text evidence="2">The sequence shown here is derived from an EMBL/GenBank/DDBJ whole genome shotgun (WGS) entry which is preliminary data.</text>
</comment>